<organism evidence="3">
    <name type="scientific">Serratia fonticola</name>
    <dbReference type="NCBI Taxonomy" id="47917"/>
    <lineage>
        <taxon>Bacteria</taxon>
        <taxon>Pseudomonadati</taxon>
        <taxon>Pseudomonadota</taxon>
        <taxon>Gammaproteobacteria</taxon>
        <taxon>Enterobacterales</taxon>
        <taxon>Yersiniaceae</taxon>
        <taxon>Serratia</taxon>
    </lineage>
</organism>
<dbReference type="AlphaFoldDB" id="A0A0F7D2Y4"/>
<dbReference type="Proteomes" id="UP000270487">
    <property type="component" value="Chromosome"/>
</dbReference>
<feature type="chain" id="PRO_5044542276" evidence="1">
    <location>
        <begin position="24"/>
        <end position="85"/>
    </location>
</feature>
<dbReference type="EMBL" id="CABEEZ010000161">
    <property type="protein sequence ID" value="VTR59509.1"/>
    <property type="molecule type" value="Genomic_DNA"/>
</dbReference>
<evidence type="ECO:0000313" key="2">
    <source>
        <dbReference type="EMBL" id="VEI70824.1"/>
    </source>
</evidence>
<evidence type="ECO:0000313" key="3">
    <source>
        <dbReference type="EMBL" id="VTR59509.1"/>
    </source>
</evidence>
<keyword evidence="1" id="KW-0732">Signal</keyword>
<dbReference type="GeneID" id="30322809"/>
<dbReference type="EMBL" id="LR134492">
    <property type="protein sequence ID" value="VEI70824.1"/>
    <property type="molecule type" value="Genomic_DNA"/>
</dbReference>
<gene>
    <name evidence="3" type="ORF">NCTC12965_08105</name>
    <name evidence="2" type="ORF">NCTC13193_03130</name>
</gene>
<name>A0A0F7D2Y4_SERFO</name>
<accession>A0A0F7D2Y4</accession>
<dbReference type="PROSITE" id="PS51257">
    <property type="entry name" value="PROKAR_LIPOPROTEIN"/>
    <property type="match status" value="1"/>
</dbReference>
<dbReference type="STRING" id="47917.AV650_17530"/>
<sequence>MISAKWLLAGAILSLAACSSNNNQEPQQIATSANIGAIPTSESCASVGGVTTIAHSLNGDTLRMCQMPNGKQCEESALGGGACAR</sequence>
<evidence type="ECO:0000256" key="1">
    <source>
        <dbReference type="SAM" id="SignalP"/>
    </source>
</evidence>
<protein>
    <submittedName>
        <fullName evidence="3">Hemolysin</fullName>
    </submittedName>
</protein>
<dbReference type="RefSeq" id="WP_024486552.1">
    <property type="nucleotide sequence ID" value="NZ_CAMFLQ010000020.1"/>
</dbReference>
<reference evidence="3" key="1">
    <citation type="submission" date="2019-05" db="EMBL/GenBank/DDBJ databases">
        <authorList>
            <consortium name="Pathogen Informatics"/>
        </authorList>
    </citation>
    <scope>NUCLEOTIDE SEQUENCE [LARGE SCALE GENOMIC DNA]</scope>
    <source>
        <strain evidence="3">NCTC12965</strain>
        <strain evidence="2 4">NCTC13193</strain>
    </source>
</reference>
<dbReference type="Pfam" id="PF03891">
    <property type="entry name" value="DUF333"/>
    <property type="match status" value="1"/>
</dbReference>
<proteinExistence type="predicted"/>
<dbReference type="InterPro" id="IPR005590">
    <property type="entry name" value="DUF333"/>
</dbReference>
<evidence type="ECO:0000313" key="4">
    <source>
        <dbReference type="Proteomes" id="UP000270487"/>
    </source>
</evidence>
<dbReference type="KEGG" id="sfw:WN53_21755"/>
<feature type="signal peptide" evidence="1">
    <location>
        <begin position="1"/>
        <end position="23"/>
    </location>
</feature>